<proteinExistence type="predicted"/>
<gene>
    <name evidence="2" type="ORF">AB7878_13895</name>
</gene>
<feature type="region of interest" description="Disordered" evidence="1">
    <location>
        <begin position="113"/>
        <end position="161"/>
    </location>
</feature>
<comment type="caution">
    <text evidence="2">The sequence shown here is derived from an EMBL/GenBank/DDBJ whole genome shotgun (WGS) entry which is preliminary data.</text>
</comment>
<dbReference type="Pfam" id="PF11743">
    <property type="entry name" value="DUF3301"/>
    <property type="match status" value="1"/>
</dbReference>
<reference evidence="2 3" key="1">
    <citation type="submission" date="2024-07" db="EMBL/GenBank/DDBJ databases">
        <title>Molecular mechanisms and environmental adaptations of flagellar loss and biofilm growth of Rhodanobacter under environmental stress.</title>
        <authorList>
            <person name="Chen M."/>
        </authorList>
    </citation>
    <scope>NUCLEOTIDE SEQUENCE [LARGE SCALE GENOMIC DNA]</scope>
    <source>
        <strain evidence="2 3">RS22</strain>
    </source>
</reference>
<sequence>MGNVNDLLVLLALIAVIGLWLKLSAARERATAEARSQCERYGVQLLDETVGLRALRLRRVAGQRRLERCYGFEVSIDGADREQGSLWMLGGTMSELRLPTVVLMPAVPTTAAEIPSIGSEPRHPTAALSAPTADHPDEPASGSNVVPLRPRRHSGGGDTLH</sequence>
<evidence type="ECO:0000313" key="3">
    <source>
        <dbReference type="Proteomes" id="UP001562159"/>
    </source>
</evidence>
<dbReference type="InterPro" id="IPR021732">
    <property type="entry name" value="DUF3301"/>
</dbReference>
<name>A0ABV4ASZ2_9GAMM</name>
<organism evidence="2 3">
    <name type="scientific">Rhodanobacter humi</name>
    <dbReference type="NCBI Taxonomy" id="1888173"/>
    <lineage>
        <taxon>Bacteria</taxon>
        <taxon>Pseudomonadati</taxon>
        <taxon>Pseudomonadota</taxon>
        <taxon>Gammaproteobacteria</taxon>
        <taxon>Lysobacterales</taxon>
        <taxon>Rhodanobacteraceae</taxon>
        <taxon>Rhodanobacter</taxon>
    </lineage>
</organism>
<dbReference type="EMBL" id="JBGBPY010000001">
    <property type="protein sequence ID" value="MEY2183511.1"/>
    <property type="molecule type" value="Genomic_DNA"/>
</dbReference>
<evidence type="ECO:0000313" key="2">
    <source>
        <dbReference type="EMBL" id="MEY2183511.1"/>
    </source>
</evidence>
<accession>A0ABV4ASZ2</accession>
<evidence type="ECO:0000256" key="1">
    <source>
        <dbReference type="SAM" id="MobiDB-lite"/>
    </source>
</evidence>
<keyword evidence="3" id="KW-1185">Reference proteome</keyword>
<dbReference type="Proteomes" id="UP001562159">
    <property type="component" value="Unassembled WGS sequence"/>
</dbReference>
<protein>
    <submittedName>
        <fullName evidence="2">DUF3301 domain-containing protein</fullName>
    </submittedName>
</protein>